<evidence type="ECO:0000256" key="1">
    <source>
        <dbReference type="SAM" id="MobiDB-lite"/>
    </source>
</evidence>
<dbReference type="AlphaFoldDB" id="A0A811P4P9"/>
<accession>A0A811P4P9</accession>
<name>A0A811P4P9_9POAL</name>
<keyword evidence="3" id="KW-1185">Reference proteome</keyword>
<protein>
    <submittedName>
        <fullName evidence="2">Uncharacterized protein</fullName>
    </submittedName>
</protein>
<evidence type="ECO:0000313" key="2">
    <source>
        <dbReference type="EMBL" id="CAD6236613.1"/>
    </source>
</evidence>
<sequence length="208" mass="23331">MANYRYPNLTIINESDLHDANPNFFSNAVIAKVPLPATDAVDIDVQHISKYGVDYFIRAHSSDASARMLVRGFANVSIYTLTLMPWTPGYGSTTVPLHTQGICTIRNITFTAATLMYWVSVYGQDMLVPSIAHIGAKKTTQHGDLLNILPLWYETYTEEMLGRMSPPEERASQRRGSSDLGTAHREEVREQYYAYAGYDDEATSRPRG</sequence>
<proteinExistence type="predicted"/>
<evidence type="ECO:0000313" key="3">
    <source>
        <dbReference type="Proteomes" id="UP000604825"/>
    </source>
</evidence>
<feature type="region of interest" description="Disordered" evidence="1">
    <location>
        <begin position="163"/>
        <end position="188"/>
    </location>
</feature>
<comment type="caution">
    <text evidence="2">The sequence shown here is derived from an EMBL/GenBank/DDBJ whole genome shotgun (WGS) entry which is preliminary data.</text>
</comment>
<dbReference type="Proteomes" id="UP000604825">
    <property type="component" value="Unassembled WGS sequence"/>
</dbReference>
<reference evidence="2" key="1">
    <citation type="submission" date="2020-10" db="EMBL/GenBank/DDBJ databases">
        <authorList>
            <person name="Han B."/>
            <person name="Lu T."/>
            <person name="Zhao Q."/>
            <person name="Huang X."/>
            <person name="Zhao Y."/>
        </authorList>
    </citation>
    <scope>NUCLEOTIDE SEQUENCE</scope>
</reference>
<dbReference type="EMBL" id="CAJGYO010000006">
    <property type="protein sequence ID" value="CAD6236613.1"/>
    <property type="molecule type" value="Genomic_DNA"/>
</dbReference>
<organism evidence="2 3">
    <name type="scientific">Miscanthus lutarioriparius</name>
    <dbReference type="NCBI Taxonomy" id="422564"/>
    <lineage>
        <taxon>Eukaryota</taxon>
        <taxon>Viridiplantae</taxon>
        <taxon>Streptophyta</taxon>
        <taxon>Embryophyta</taxon>
        <taxon>Tracheophyta</taxon>
        <taxon>Spermatophyta</taxon>
        <taxon>Magnoliopsida</taxon>
        <taxon>Liliopsida</taxon>
        <taxon>Poales</taxon>
        <taxon>Poaceae</taxon>
        <taxon>PACMAD clade</taxon>
        <taxon>Panicoideae</taxon>
        <taxon>Andropogonodae</taxon>
        <taxon>Andropogoneae</taxon>
        <taxon>Saccharinae</taxon>
        <taxon>Miscanthus</taxon>
    </lineage>
</organism>
<gene>
    <name evidence="2" type="ORF">NCGR_LOCUS24470</name>
</gene>